<keyword evidence="3" id="KW-1185">Reference proteome</keyword>
<dbReference type="SUPFAM" id="SSF56601">
    <property type="entry name" value="beta-lactamase/transpeptidase-like"/>
    <property type="match status" value="1"/>
</dbReference>
<evidence type="ECO:0000313" key="2">
    <source>
        <dbReference type="EMBL" id="GGA36499.1"/>
    </source>
</evidence>
<evidence type="ECO:0000313" key="3">
    <source>
        <dbReference type="Proteomes" id="UP000618591"/>
    </source>
</evidence>
<dbReference type="EMBL" id="BMDW01000002">
    <property type="protein sequence ID" value="GGA36499.1"/>
    <property type="molecule type" value="Genomic_DNA"/>
</dbReference>
<dbReference type="Proteomes" id="UP000618591">
    <property type="component" value="Unassembled WGS sequence"/>
</dbReference>
<dbReference type="PANTHER" id="PTHR46825">
    <property type="entry name" value="D-ALANYL-D-ALANINE-CARBOXYPEPTIDASE/ENDOPEPTIDASE AMPH"/>
    <property type="match status" value="1"/>
</dbReference>
<organism evidence="2 3">
    <name type="scientific">Sphingomonas psychrolutea</name>
    <dbReference type="NCBI Taxonomy" id="1259676"/>
    <lineage>
        <taxon>Bacteria</taxon>
        <taxon>Pseudomonadati</taxon>
        <taxon>Pseudomonadota</taxon>
        <taxon>Alphaproteobacteria</taxon>
        <taxon>Sphingomonadales</taxon>
        <taxon>Sphingomonadaceae</taxon>
        <taxon>Sphingomonas</taxon>
    </lineage>
</organism>
<dbReference type="InterPro" id="IPR001466">
    <property type="entry name" value="Beta-lactam-related"/>
</dbReference>
<dbReference type="InterPro" id="IPR012338">
    <property type="entry name" value="Beta-lactam/transpept-like"/>
</dbReference>
<feature type="domain" description="Beta-lactamase-related" evidence="1">
    <location>
        <begin position="15"/>
        <end position="191"/>
    </location>
</feature>
<dbReference type="PANTHER" id="PTHR46825:SF7">
    <property type="entry name" value="D-ALANYL-D-ALANINE CARBOXYPEPTIDASE"/>
    <property type="match status" value="1"/>
</dbReference>
<sequence length="219" mass="23434">MWTRAEQIELAMTFGPPLTAPGVQFSYSDTGYVVIGELIENITGLPLATAVRTLLDFDRLGLTRTFWEKVEPAPEGLARAGQYFGDLPVARIEPSADLFGGGGLVSTTEDLVRFLRALLRGGLFAYPETLAAGLMTPAVSIGDASHIHSALLRSKVIGGRPCWSHGGFWGVQVVHFADADVTLALSYNQVKCDAQTSGEIGRDGLVDRLARITLTGRSG</sequence>
<name>A0ABQ1G371_9SPHN</name>
<dbReference type="Pfam" id="PF00144">
    <property type="entry name" value="Beta-lactamase"/>
    <property type="match status" value="1"/>
</dbReference>
<proteinExistence type="predicted"/>
<protein>
    <recommendedName>
        <fullName evidence="1">Beta-lactamase-related domain-containing protein</fullName>
    </recommendedName>
</protein>
<accession>A0ABQ1G371</accession>
<dbReference type="InterPro" id="IPR050491">
    <property type="entry name" value="AmpC-like"/>
</dbReference>
<dbReference type="Gene3D" id="3.40.710.10">
    <property type="entry name" value="DD-peptidase/beta-lactamase superfamily"/>
    <property type="match status" value="1"/>
</dbReference>
<comment type="caution">
    <text evidence="2">The sequence shown here is derived from an EMBL/GenBank/DDBJ whole genome shotgun (WGS) entry which is preliminary data.</text>
</comment>
<gene>
    <name evidence="2" type="ORF">GCM10011395_03510</name>
</gene>
<reference evidence="3" key="1">
    <citation type="journal article" date="2019" name="Int. J. Syst. Evol. Microbiol.">
        <title>The Global Catalogue of Microorganisms (GCM) 10K type strain sequencing project: providing services to taxonomists for standard genome sequencing and annotation.</title>
        <authorList>
            <consortium name="The Broad Institute Genomics Platform"/>
            <consortium name="The Broad Institute Genome Sequencing Center for Infectious Disease"/>
            <person name="Wu L."/>
            <person name="Ma J."/>
        </authorList>
    </citation>
    <scope>NUCLEOTIDE SEQUENCE [LARGE SCALE GENOMIC DNA]</scope>
    <source>
        <strain evidence="3">CGMCC 1.10106</strain>
    </source>
</reference>
<evidence type="ECO:0000259" key="1">
    <source>
        <dbReference type="Pfam" id="PF00144"/>
    </source>
</evidence>